<keyword evidence="2" id="KW-1185">Reference proteome</keyword>
<reference evidence="1" key="1">
    <citation type="submission" date="2021-06" db="EMBL/GenBank/DDBJ databases">
        <authorList>
            <person name="Kallberg Y."/>
            <person name="Tangrot J."/>
            <person name="Rosling A."/>
        </authorList>
    </citation>
    <scope>NUCLEOTIDE SEQUENCE</scope>
    <source>
        <strain evidence="1">MA453B</strain>
    </source>
</reference>
<comment type="caution">
    <text evidence="1">The sequence shown here is derived from an EMBL/GenBank/DDBJ whole genome shotgun (WGS) entry which is preliminary data.</text>
</comment>
<accession>A0A9N9ISU4</accession>
<feature type="non-terminal residue" evidence="1">
    <location>
        <position position="1"/>
    </location>
</feature>
<proteinExistence type="predicted"/>
<dbReference type="Proteomes" id="UP000789405">
    <property type="component" value="Unassembled WGS sequence"/>
</dbReference>
<dbReference type="AlphaFoldDB" id="A0A9N9ISU4"/>
<dbReference type="EMBL" id="CAJVPY010014954">
    <property type="protein sequence ID" value="CAG8749172.1"/>
    <property type="molecule type" value="Genomic_DNA"/>
</dbReference>
<sequence>MTFFSKKTFVKRNETKRLSNRVCLFLSKFPSNGASEEGRVVVDRCGCGNGGSWEKEELEMGFWNILIPQCYEDPK</sequence>
<evidence type="ECO:0000313" key="1">
    <source>
        <dbReference type="EMBL" id="CAG8749172.1"/>
    </source>
</evidence>
<organism evidence="1 2">
    <name type="scientific">Dentiscutata erythropus</name>
    <dbReference type="NCBI Taxonomy" id="1348616"/>
    <lineage>
        <taxon>Eukaryota</taxon>
        <taxon>Fungi</taxon>
        <taxon>Fungi incertae sedis</taxon>
        <taxon>Mucoromycota</taxon>
        <taxon>Glomeromycotina</taxon>
        <taxon>Glomeromycetes</taxon>
        <taxon>Diversisporales</taxon>
        <taxon>Gigasporaceae</taxon>
        <taxon>Dentiscutata</taxon>
    </lineage>
</organism>
<gene>
    <name evidence="1" type="ORF">DERYTH_LOCUS16724</name>
</gene>
<protein>
    <submittedName>
        <fullName evidence="1">27059_t:CDS:1</fullName>
    </submittedName>
</protein>
<evidence type="ECO:0000313" key="2">
    <source>
        <dbReference type="Proteomes" id="UP000789405"/>
    </source>
</evidence>
<name>A0A9N9ISU4_9GLOM</name>